<dbReference type="AlphaFoldDB" id="A0A822XNH8"/>
<reference evidence="2 3" key="1">
    <citation type="journal article" date="2020" name="Mol. Biol. Evol.">
        <title>Distinct Expression and Methylation Patterns for Genes with Different Fates following a Single Whole-Genome Duplication in Flowering Plants.</title>
        <authorList>
            <person name="Shi T."/>
            <person name="Rahmani R.S."/>
            <person name="Gugger P.F."/>
            <person name="Wang M."/>
            <person name="Li H."/>
            <person name="Zhang Y."/>
            <person name="Li Z."/>
            <person name="Wang Q."/>
            <person name="Van de Peer Y."/>
            <person name="Marchal K."/>
            <person name="Chen J."/>
        </authorList>
    </citation>
    <scope>NUCLEOTIDE SEQUENCE [LARGE SCALE GENOMIC DNA]</scope>
    <source>
        <tissue evidence="2">Leaf</tissue>
    </source>
</reference>
<organism evidence="2 3">
    <name type="scientific">Nelumbo nucifera</name>
    <name type="common">Sacred lotus</name>
    <dbReference type="NCBI Taxonomy" id="4432"/>
    <lineage>
        <taxon>Eukaryota</taxon>
        <taxon>Viridiplantae</taxon>
        <taxon>Streptophyta</taxon>
        <taxon>Embryophyta</taxon>
        <taxon>Tracheophyta</taxon>
        <taxon>Spermatophyta</taxon>
        <taxon>Magnoliopsida</taxon>
        <taxon>Proteales</taxon>
        <taxon>Nelumbonaceae</taxon>
        <taxon>Nelumbo</taxon>
    </lineage>
</organism>
<sequence>MRKKWDARSQNCVIEVTPKQCNPGGKTQENHSLEEGDVPSSSSTGIRRRTSDEQSPYHRPAAMMNSPPSFRRRQQTSDEESPYHQPAATVTTANSPPSFRQWQRTSDEQSPYHRLAAMANNDEPATTMNCPHSF</sequence>
<comment type="caution">
    <text evidence="2">The sequence shown here is derived from an EMBL/GenBank/DDBJ whole genome shotgun (WGS) entry which is preliminary data.</text>
</comment>
<keyword evidence="3" id="KW-1185">Reference proteome</keyword>
<feature type="compositionally biased region" description="Polar residues" evidence="1">
    <location>
        <begin position="123"/>
        <end position="134"/>
    </location>
</feature>
<dbReference type="EMBL" id="DUZY01000001">
    <property type="protein sequence ID" value="DAD20305.1"/>
    <property type="molecule type" value="Genomic_DNA"/>
</dbReference>
<evidence type="ECO:0000313" key="3">
    <source>
        <dbReference type="Proteomes" id="UP000607653"/>
    </source>
</evidence>
<name>A0A822XNH8_NELNU</name>
<protein>
    <submittedName>
        <fullName evidence="2">Uncharacterized protein</fullName>
    </submittedName>
</protein>
<evidence type="ECO:0000313" key="2">
    <source>
        <dbReference type="EMBL" id="DAD20305.1"/>
    </source>
</evidence>
<dbReference type="Proteomes" id="UP000607653">
    <property type="component" value="Unassembled WGS sequence"/>
</dbReference>
<accession>A0A822XNH8</accession>
<proteinExistence type="predicted"/>
<evidence type="ECO:0000256" key="1">
    <source>
        <dbReference type="SAM" id="MobiDB-lite"/>
    </source>
</evidence>
<gene>
    <name evidence="2" type="ORF">HUJ06_021768</name>
</gene>
<feature type="region of interest" description="Disordered" evidence="1">
    <location>
        <begin position="1"/>
        <end position="134"/>
    </location>
</feature>
<feature type="compositionally biased region" description="Polar residues" evidence="1">
    <location>
        <begin position="88"/>
        <end position="104"/>
    </location>
</feature>